<dbReference type="EMBL" id="BAAANY010000021">
    <property type="protein sequence ID" value="GAA1698153.1"/>
    <property type="molecule type" value="Genomic_DNA"/>
</dbReference>
<evidence type="ECO:0008006" key="5">
    <source>
        <dbReference type="Google" id="ProtNLM"/>
    </source>
</evidence>
<dbReference type="Proteomes" id="UP001500618">
    <property type="component" value="Unassembled WGS sequence"/>
</dbReference>
<keyword evidence="2" id="KW-1133">Transmembrane helix</keyword>
<reference evidence="4" key="1">
    <citation type="journal article" date="2019" name="Int. J. Syst. Evol. Microbiol.">
        <title>The Global Catalogue of Microorganisms (GCM) 10K type strain sequencing project: providing services to taxonomists for standard genome sequencing and annotation.</title>
        <authorList>
            <consortium name="The Broad Institute Genomics Platform"/>
            <consortium name="The Broad Institute Genome Sequencing Center for Infectious Disease"/>
            <person name="Wu L."/>
            <person name="Ma J."/>
        </authorList>
    </citation>
    <scope>NUCLEOTIDE SEQUENCE [LARGE SCALE GENOMIC DNA]</scope>
    <source>
        <strain evidence="4">JCM 14718</strain>
    </source>
</reference>
<accession>A0ABP4U6Z2</accession>
<feature type="region of interest" description="Disordered" evidence="1">
    <location>
        <begin position="245"/>
        <end position="267"/>
    </location>
</feature>
<keyword evidence="2" id="KW-0472">Membrane</keyword>
<protein>
    <recommendedName>
        <fullName evidence="5">DUF5667 domain-containing protein</fullName>
    </recommendedName>
</protein>
<keyword evidence="4" id="KW-1185">Reference proteome</keyword>
<evidence type="ECO:0000256" key="2">
    <source>
        <dbReference type="SAM" id="Phobius"/>
    </source>
</evidence>
<evidence type="ECO:0000256" key="1">
    <source>
        <dbReference type="SAM" id="MobiDB-lite"/>
    </source>
</evidence>
<keyword evidence="2" id="KW-0812">Transmembrane</keyword>
<evidence type="ECO:0000313" key="3">
    <source>
        <dbReference type="EMBL" id="GAA1698153.1"/>
    </source>
</evidence>
<evidence type="ECO:0000313" key="4">
    <source>
        <dbReference type="Proteomes" id="UP001500618"/>
    </source>
</evidence>
<sequence length="267" mass="27520">MVWRWRHGPARERQVVEAFAVFAEDPSGGGYEERLLGALRRATVPAGGPDPEFRRQLRSQLTALAAAPVRRRYPRIAMMAVAVAVAMLGTAAVTIDRDGASAFALQRQAEAAELALAPLTPRAAAQLHLSLASSGLRALRASTAQGAVDGQAIADELAGVDDSTRAAARILAAAALARGDRAPLDIIDAFTAGQLAALAGLDLALPAGQAGAVRRSESLLRRIAARSHQLRHSVACAYGYAGPSGSDDLGAQPPSCAAGGPVVAADR</sequence>
<comment type="caution">
    <text evidence="3">The sequence shown here is derived from an EMBL/GenBank/DDBJ whole genome shotgun (WGS) entry which is preliminary data.</text>
</comment>
<feature type="transmembrane region" description="Helical" evidence="2">
    <location>
        <begin position="76"/>
        <end position="95"/>
    </location>
</feature>
<organism evidence="3 4">
    <name type="scientific">Fodinicola feengrottensis</name>
    <dbReference type="NCBI Taxonomy" id="435914"/>
    <lineage>
        <taxon>Bacteria</taxon>
        <taxon>Bacillati</taxon>
        <taxon>Actinomycetota</taxon>
        <taxon>Actinomycetes</taxon>
        <taxon>Mycobacteriales</taxon>
        <taxon>Fodinicola</taxon>
    </lineage>
</organism>
<proteinExistence type="predicted"/>
<gene>
    <name evidence="3" type="ORF">GCM10009765_54440</name>
</gene>
<name>A0ABP4U6Z2_9ACTN</name>